<dbReference type="Pfam" id="PF00501">
    <property type="entry name" value="AMP-binding"/>
    <property type="match status" value="1"/>
</dbReference>
<comment type="caution">
    <text evidence="4">The sequence shown here is derived from an EMBL/GenBank/DDBJ whole genome shotgun (WGS) entry which is preliminary data.</text>
</comment>
<evidence type="ECO:0000313" key="4">
    <source>
        <dbReference type="EMBL" id="PWB02634.1"/>
    </source>
</evidence>
<dbReference type="GO" id="GO:0005524">
    <property type="term" value="F:ATP binding"/>
    <property type="evidence" value="ECO:0007669"/>
    <property type="project" value="UniProtKB-KW"/>
</dbReference>
<dbReference type="PANTHER" id="PTHR43272:SF33">
    <property type="entry name" value="AMP-BINDING DOMAIN-CONTAINING PROTEIN-RELATED"/>
    <property type="match status" value="1"/>
</dbReference>
<gene>
    <name evidence="4" type="ORF">C5O23_06165</name>
</gene>
<sequence>MKANILTDLPERQAERFGDKAALAAPDHENRWRDISWRRYAADVRTASLALAALGVRESDNVATFSANRPENLVTDFACFRNRAVSVSIYATSSLEQLVYIINDARCELLFVGNTTQYRIAREAQALCQSLKRIVALKKIELDPNDSTSMLWTDFMKLGETATEEIAATVDSRAAAAVPDDIATLVYTSGTTGEPKGAILTHGNYDAAMEAHWQRITMVDENDTSMAFLPLSHIFEKGWTYFCLTKGIKVSVNRNPQEIQATIQQVRPTCMCSVPRFWEKVYTAVHEKIASMNPLMRMVVRQALRVGRRRNLKYARIGRKAPWWLETRYRFFEARVFRLLREAIGIDHGNIFPTAGAPVSTKVVEFFHACGINIVVGYGLSETTATVCCFPQTGWEIGSVGTPIPLVNVRIGENDEVLVKSPMVMRGYYNKPKETAEAFTADGWFRTGDAGYIDDHGALFLTDRLKDLFKTSNGKYIAPQAIETLLCEDRYIDQVAVIGDRRKFVSALIVPDFEVLKDFAAKEKIAYDSMEQLVADPKVRSLYTNRLEILQQRLASYEKVKRFTLLPKEFSMEKGELTNTLKIRRAAVNRLYASVIDSMYED</sequence>
<evidence type="ECO:0000256" key="1">
    <source>
        <dbReference type="ARBA" id="ARBA00022741"/>
    </source>
</evidence>
<dbReference type="PROSITE" id="PS00455">
    <property type="entry name" value="AMP_BINDING"/>
    <property type="match status" value="1"/>
</dbReference>
<evidence type="ECO:0000259" key="3">
    <source>
        <dbReference type="Pfam" id="PF00501"/>
    </source>
</evidence>
<dbReference type="GO" id="GO:0004467">
    <property type="term" value="F:long-chain fatty acid-CoA ligase activity"/>
    <property type="evidence" value="ECO:0007669"/>
    <property type="project" value="TreeGrafter"/>
</dbReference>
<name>A0A2V1IKD7_9BACT</name>
<dbReference type="CDD" id="cd05907">
    <property type="entry name" value="VL_LC_FACS_like"/>
    <property type="match status" value="1"/>
</dbReference>
<dbReference type="Gene3D" id="3.40.50.12780">
    <property type="entry name" value="N-terminal domain of ligase-like"/>
    <property type="match status" value="1"/>
</dbReference>
<dbReference type="InterPro" id="IPR000873">
    <property type="entry name" value="AMP-dep_synth/lig_dom"/>
</dbReference>
<keyword evidence="5" id="KW-1185">Reference proteome</keyword>
<dbReference type="InterPro" id="IPR020845">
    <property type="entry name" value="AMP-binding_CS"/>
</dbReference>
<dbReference type="GO" id="GO:0016020">
    <property type="term" value="C:membrane"/>
    <property type="evidence" value="ECO:0007669"/>
    <property type="project" value="TreeGrafter"/>
</dbReference>
<proteinExistence type="predicted"/>
<dbReference type="Pfam" id="PF23562">
    <property type="entry name" value="AMP-binding_C_3"/>
    <property type="match status" value="1"/>
</dbReference>
<feature type="domain" description="AMP-dependent synthetase/ligase" evidence="3">
    <location>
        <begin position="11"/>
        <end position="429"/>
    </location>
</feature>
<evidence type="ECO:0000313" key="5">
    <source>
        <dbReference type="Proteomes" id="UP000244905"/>
    </source>
</evidence>
<dbReference type="InterPro" id="IPR042099">
    <property type="entry name" value="ANL_N_sf"/>
</dbReference>
<keyword evidence="4" id="KW-0436">Ligase</keyword>
<evidence type="ECO:0000256" key="2">
    <source>
        <dbReference type="ARBA" id="ARBA00022840"/>
    </source>
</evidence>
<dbReference type="SUPFAM" id="SSF56801">
    <property type="entry name" value="Acetyl-CoA synthetase-like"/>
    <property type="match status" value="1"/>
</dbReference>
<dbReference type="AlphaFoldDB" id="A0A2V1IKD7"/>
<dbReference type="EMBL" id="PUEC01000011">
    <property type="protein sequence ID" value="PWB02634.1"/>
    <property type="molecule type" value="Genomic_DNA"/>
</dbReference>
<keyword evidence="1" id="KW-0547">Nucleotide-binding</keyword>
<dbReference type="PANTHER" id="PTHR43272">
    <property type="entry name" value="LONG-CHAIN-FATTY-ACID--COA LIGASE"/>
    <property type="match status" value="1"/>
</dbReference>
<protein>
    <submittedName>
        <fullName evidence="4">Long-chain fatty acid--CoA ligase</fullName>
    </submittedName>
</protein>
<keyword evidence="2" id="KW-0067">ATP-binding</keyword>
<accession>A0A2V1IKD7</accession>
<reference evidence="5" key="1">
    <citation type="submission" date="2018-02" db="EMBL/GenBank/DDBJ databases">
        <authorList>
            <person name="Clavel T."/>
            <person name="Strowig T."/>
        </authorList>
    </citation>
    <scope>NUCLEOTIDE SEQUENCE [LARGE SCALE GENOMIC DNA]</scope>
    <source>
        <strain evidence="5">DSM 103720</strain>
    </source>
</reference>
<dbReference type="Proteomes" id="UP000244905">
    <property type="component" value="Unassembled WGS sequence"/>
</dbReference>
<organism evidence="4 5">
    <name type="scientific">Duncaniella muris</name>
    <dbReference type="NCBI Taxonomy" id="2094150"/>
    <lineage>
        <taxon>Bacteria</taxon>
        <taxon>Pseudomonadati</taxon>
        <taxon>Bacteroidota</taxon>
        <taxon>Bacteroidia</taxon>
        <taxon>Bacteroidales</taxon>
        <taxon>Muribaculaceae</taxon>
        <taxon>Duncaniella</taxon>
    </lineage>
</organism>